<dbReference type="Proteomes" id="UP000663671">
    <property type="component" value="Chromosome 2"/>
</dbReference>
<proteinExistence type="predicted"/>
<reference evidence="1" key="1">
    <citation type="submission" date="2021-01" db="EMBL/GenBank/DDBJ databases">
        <title>Chromosome-level genome assembly of a human fungal pathogen reveals clustering of transcriptionally co-regulated genes.</title>
        <authorList>
            <person name="Voorhies M."/>
            <person name="Cohen S."/>
            <person name="Shea T.P."/>
            <person name="Petrus S."/>
            <person name="Munoz J.F."/>
            <person name="Poplawski S."/>
            <person name="Goldman W.E."/>
            <person name="Michael T."/>
            <person name="Cuomo C.A."/>
            <person name="Sil A."/>
            <person name="Beyhan S."/>
        </authorList>
    </citation>
    <scope>NUCLEOTIDE SEQUENCE</scope>
    <source>
        <strain evidence="1">WU24</strain>
    </source>
</reference>
<dbReference type="AlphaFoldDB" id="A0A8A1LZD9"/>
<sequence>MPNTTPYLLQPAPSRKNIPRVEDMDMDQITFDIGRVKDAGSKVGPAGADGADGAYGAYGGKQVLKVEIDNFGFASELIDTFDGKESVGFVELKRTTGRKK</sequence>
<accession>A0A8A1LZD9</accession>
<dbReference type="EMBL" id="CP069109">
    <property type="protein sequence ID" value="QSS59111.1"/>
    <property type="molecule type" value="Genomic_DNA"/>
</dbReference>
<protein>
    <submittedName>
        <fullName evidence="1">Uncharacterized protein</fullName>
    </submittedName>
</protein>
<evidence type="ECO:0000313" key="2">
    <source>
        <dbReference type="Proteomes" id="UP000663671"/>
    </source>
</evidence>
<organism evidence="1 2">
    <name type="scientific">Ajellomyces capsulatus</name>
    <name type="common">Darling's disease fungus</name>
    <name type="synonym">Histoplasma capsulatum</name>
    <dbReference type="NCBI Taxonomy" id="5037"/>
    <lineage>
        <taxon>Eukaryota</taxon>
        <taxon>Fungi</taxon>
        <taxon>Dikarya</taxon>
        <taxon>Ascomycota</taxon>
        <taxon>Pezizomycotina</taxon>
        <taxon>Eurotiomycetes</taxon>
        <taxon>Eurotiomycetidae</taxon>
        <taxon>Onygenales</taxon>
        <taxon>Ajellomycetaceae</taxon>
        <taxon>Histoplasma</taxon>
    </lineage>
</organism>
<dbReference type="VEuPathDB" id="FungiDB:I7I51_08543"/>
<name>A0A8A1LZD9_AJECA</name>
<evidence type="ECO:0000313" key="1">
    <source>
        <dbReference type="EMBL" id="QSS59111.1"/>
    </source>
</evidence>
<gene>
    <name evidence="1" type="ORF">I7I51_08543</name>
</gene>